<feature type="domain" description="MRH" evidence="6">
    <location>
        <begin position="1"/>
        <end position="72"/>
    </location>
</feature>
<dbReference type="PROSITE" id="PS00022">
    <property type="entry name" value="EGF_1"/>
    <property type="match status" value="1"/>
</dbReference>
<dbReference type="SUPFAM" id="SSF50911">
    <property type="entry name" value="Mannose 6-phosphate receptor domain"/>
    <property type="match status" value="1"/>
</dbReference>
<feature type="domain" description="EGF-like" evidence="5">
    <location>
        <begin position="71"/>
        <end position="111"/>
    </location>
</feature>
<dbReference type="PROSITE" id="PS51914">
    <property type="entry name" value="MRH"/>
    <property type="match status" value="1"/>
</dbReference>
<dbReference type="InterPro" id="IPR000742">
    <property type="entry name" value="EGF"/>
</dbReference>
<name>A0A7S4DYG0_9EUKA</name>
<evidence type="ECO:0000256" key="3">
    <source>
        <dbReference type="PROSITE-ProRule" id="PRU00076"/>
    </source>
</evidence>
<keyword evidence="2 3" id="KW-1015">Disulfide bond</keyword>
<evidence type="ECO:0000256" key="1">
    <source>
        <dbReference type="ARBA" id="ARBA00022729"/>
    </source>
</evidence>
<dbReference type="InterPro" id="IPR044865">
    <property type="entry name" value="MRH_dom"/>
</dbReference>
<keyword evidence="4" id="KW-0472">Membrane</keyword>
<keyword evidence="3" id="KW-0245">EGF-like domain</keyword>
<evidence type="ECO:0008006" key="8">
    <source>
        <dbReference type="Google" id="ProtNLM"/>
    </source>
</evidence>
<dbReference type="Gene3D" id="2.70.130.10">
    <property type="entry name" value="Mannose-6-phosphate receptor binding domain"/>
    <property type="match status" value="1"/>
</dbReference>
<accession>A0A7S4DYG0</accession>
<gene>
    <name evidence="7" type="ORF">LGLO00237_LOCUS29869</name>
</gene>
<dbReference type="Pfam" id="PF23106">
    <property type="entry name" value="EGF_Teneurin"/>
    <property type="match status" value="1"/>
</dbReference>
<feature type="disulfide bond" evidence="3">
    <location>
        <begin position="101"/>
        <end position="110"/>
    </location>
</feature>
<evidence type="ECO:0000256" key="2">
    <source>
        <dbReference type="ARBA" id="ARBA00023157"/>
    </source>
</evidence>
<dbReference type="PROSITE" id="PS01186">
    <property type="entry name" value="EGF_2"/>
    <property type="match status" value="1"/>
</dbReference>
<dbReference type="PROSITE" id="PS50026">
    <property type="entry name" value="EGF_3"/>
    <property type="match status" value="1"/>
</dbReference>
<evidence type="ECO:0000256" key="4">
    <source>
        <dbReference type="SAM" id="Phobius"/>
    </source>
</evidence>
<protein>
    <recommendedName>
        <fullName evidence="8">EGF-like domain-containing protein</fullName>
    </recommendedName>
</protein>
<dbReference type="Gene3D" id="2.10.25.10">
    <property type="entry name" value="Laminin"/>
    <property type="match status" value="1"/>
</dbReference>
<proteinExistence type="predicted"/>
<dbReference type="EMBL" id="HBIV01042515">
    <property type="protein sequence ID" value="CAE0678088.1"/>
    <property type="molecule type" value="Transcribed_RNA"/>
</dbReference>
<organism evidence="7">
    <name type="scientific">Lotharella globosa</name>
    <dbReference type="NCBI Taxonomy" id="91324"/>
    <lineage>
        <taxon>Eukaryota</taxon>
        <taxon>Sar</taxon>
        <taxon>Rhizaria</taxon>
        <taxon>Cercozoa</taxon>
        <taxon>Chlorarachniophyceae</taxon>
        <taxon>Lotharella</taxon>
    </lineage>
</organism>
<dbReference type="InterPro" id="IPR009011">
    <property type="entry name" value="Man6P_isomerase_rcpt-bd_dom_sf"/>
</dbReference>
<evidence type="ECO:0000259" key="5">
    <source>
        <dbReference type="PROSITE" id="PS50026"/>
    </source>
</evidence>
<keyword evidence="1" id="KW-0732">Signal</keyword>
<feature type="disulfide bond" evidence="3">
    <location>
        <begin position="82"/>
        <end position="99"/>
    </location>
</feature>
<keyword evidence="4" id="KW-1133">Transmembrane helix</keyword>
<comment type="caution">
    <text evidence="3">Lacks conserved residue(s) required for the propagation of feature annotation.</text>
</comment>
<evidence type="ECO:0000313" key="7">
    <source>
        <dbReference type="EMBL" id="CAE0678088.1"/>
    </source>
</evidence>
<dbReference type="AlphaFoldDB" id="A0A7S4DYG0"/>
<sequence>MSWSLVDETDATVGVKLTYTDGEYCANVQKPRSFEMLFQCENTKGLDPAVNVDEPSACRYIVVYNTIYGCPTGCIGEGDTLCGGHGICAQDGGTNKTHCFCNEGYEGEYCTETKGSASASSSSASPAAVLAAISLVLLVILLGLGIYLYVSIQKLKTEHSYGNFEQMVFDADGKDLEDD</sequence>
<feature type="transmembrane region" description="Helical" evidence="4">
    <location>
        <begin position="127"/>
        <end position="150"/>
    </location>
</feature>
<reference evidence="7" key="1">
    <citation type="submission" date="2021-01" db="EMBL/GenBank/DDBJ databases">
        <authorList>
            <person name="Corre E."/>
            <person name="Pelletier E."/>
            <person name="Niang G."/>
            <person name="Scheremetjew M."/>
            <person name="Finn R."/>
            <person name="Kale V."/>
            <person name="Holt S."/>
            <person name="Cochrane G."/>
            <person name="Meng A."/>
            <person name="Brown T."/>
            <person name="Cohen L."/>
        </authorList>
    </citation>
    <scope>NUCLEOTIDE SEQUENCE</scope>
    <source>
        <strain evidence="7">CCCM811</strain>
    </source>
</reference>
<keyword evidence="4" id="KW-0812">Transmembrane</keyword>
<evidence type="ECO:0000259" key="6">
    <source>
        <dbReference type="PROSITE" id="PS51914"/>
    </source>
</evidence>